<dbReference type="GeneID" id="66128130"/>
<evidence type="ECO:0000256" key="7">
    <source>
        <dbReference type="SAM" id="MobiDB-lite"/>
    </source>
</evidence>
<feature type="domain" description="CSC1/OSCA1-like 7TM region" evidence="9">
    <location>
        <begin position="379"/>
        <end position="651"/>
    </location>
</feature>
<dbReference type="InterPro" id="IPR022257">
    <property type="entry name" value="PHM7_ext"/>
</dbReference>
<evidence type="ECO:0000256" key="8">
    <source>
        <dbReference type="SAM" id="Phobius"/>
    </source>
</evidence>
<keyword evidence="5 8" id="KW-1133">Transmembrane helix</keyword>
<evidence type="ECO:0000256" key="1">
    <source>
        <dbReference type="ARBA" id="ARBA00004141"/>
    </source>
</evidence>
<dbReference type="PANTHER" id="PTHR13018">
    <property type="entry name" value="PROBABLE MEMBRANE PROTEIN DUF221-RELATED"/>
    <property type="match status" value="1"/>
</dbReference>
<dbReference type="InterPro" id="IPR032880">
    <property type="entry name" value="CSC1/OSCA1-like_N"/>
</dbReference>
<feature type="transmembrane region" description="Helical" evidence="8">
    <location>
        <begin position="12"/>
        <end position="35"/>
    </location>
</feature>
<keyword evidence="6 8" id="KW-0472">Membrane</keyword>
<organism evidence="13 14">
    <name type="scientific">Pichia angusta</name>
    <name type="common">Yeast</name>
    <name type="synonym">Hansenula polymorpha</name>
    <dbReference type="NCBI Taxonomy" id="870730"/>
    <lineage>
        <taxon>Eukaryota</taxon>
        <taxon>Fungi</taxon>
        <taxon>Dikarya</taxon>
        <taxon>Ascomycota</taxon>
        <taxon>Saccharomycotina</taxon>
        <taxon>Pichiomycetes</taxon>
        <taxon>Pichiales</taxon>
        <taxon>Pichiaceae</taxon>
        <taxon>Ogataea</taxon>
    </lineage>
</organism>
<evidence type="ECO:0000313" key="14">
    <source>
        <dbReference type="Proteomes" id="UP001196530"/>
    </source>
</evidence>
<dbReference type="InterPro" id="IPR003864">
    <property type="entry name" value="CSC1/OSCA1-like_7TM"/>
</dbReference>
<feature type="transmembrane region" description="Helical" evidence="8">
    <location>
        <begin position="632"/>
        <end position="651"/>
    </location>
</feature>
<dbReference type="GO" id="GO:0005886">
    <property type="term" value="C:plasma membrane"/>
    <property type="evidence" value="ECO:0007669"/>
    <property type="project" value="TreeGrafter"/>
</dbReference>
<dbReference type="Pfam" id="PF13967">
    <property type="entry name" value="RSN1_TM"/>
    <property type="match status" value="1"/>
</dbReference>
<feature type="domain" description="CSC1/OSCA1-like cytosolic" evidence="12">
    <location>
        <begin position="185"/>
        <end position="367"/>
    </location>
</feature>
<dbReference type="Pfam" id="PF02714">
    <property type="entry name" value="RSN1_7TM"/>
    <property type="match status" value="1"/>
</dbReference>
<evidence type="ECO:0000259" key="9">
    <source>
        <dbReference type="Pfam" id="PF02714"/>
    </source>
</evidence>
<evidence type="ECO:0000259" key="12">
    <source>
        <dbReference type="Pfam" id="PF14703"/>
    </source>
</evidence>
<keyword evidence="3" id="KW-0813">Transport</keyword>
<dbReference type="EMBL" id="JAHLUX010000008">
    <property type="protein sequence ID" value="KAG7817344.1"/>
    <property type="molecule type" value="Genomic_DNA"/>
</dbReference>
<proteinExistence type="inferred from homology"/>
<feature type="transmembrane region" description="Helical" evidence="8">
    <location>
        <begin position="478"/>
        <end position="499"/>
    </location>
</feature>
<feature type="transmembrane region" description="Helical" evidence="8">
    <location>
        <begin position="381"/>
        <end position="404"/>
    </location>
</feature>
<comment type="similarity">
    <text evidence="2">Belongs to the CSC1 (TC 1.A.17) family.</text>
</comment>
<feature type="transmembrane region" description="Helical" evidence="8">
    <location>
        <begin position="141"/>
        <end position="160"/>
    </location>
</feature>
<dbReference type="RefSeq" id="XP_043058773.1">
    <property type="nucleotide sequence ID" value="XM_043204737.1"/>
</dbReference>
<keyword evidence="4 8" id="KW-0812">Transmembrane</keyword>
<evidence type="ECO:0008006" key="15">
    <source>
        <dbReference type="Google" id="ProtNLM"/>
    </source>
</evidence>
<dbReference type="GO" id="GO:0005227">
    <property type="term" value="F:calcium-activated cation channel activity"/>
    <property type="evidence" value="ECO:0007669"/>
    <property type="project" value="InterPro"/>
</dbReference>
<evidence type="ECO:0000259" key="11">
    <source>
        <dbReference type="Pfam" id="PF13967"/>
    </source>
</evidence>
<evidence type="ECO:0000256" key="5">
    <source>
        <dbReference type="ARBA" id="ARBA00022989"/>
    </source>
</evidence>
<evidence type="ECO:0000259" key="10">
    <source>
        <dbReference type="Pfam" id="PF12621"/>
    </source>
</evidence>
<comment type="subcellular location">
    <subcellularLocation>
        <location evidence="1">Membrane</location>
        <topology evidence="1">Multi-pass membrane protein</topology>
    </subcellularLocation>
</comment>
<dbReference type="AlphaFoldDB" id="A0AAN6DEW2"/>
<gene>
    <name evidence="13" type="ORF">KL928_004079</name>
</gene>
<feature type="domain" description="CSC1/OSCA1-like N-terminal transmembrane" evidence="11">
    <location>
        <begin position="13"/>
        <end position="162"/>
    </location>
</feature>
<feature type="domain" description="10TM putative phosphate transporter extracellular tail" evidence="10">
    <location>
        <begin position="799"/>
        <end position="886"/>
    </location>
</feature>
<dbReference type="Proteomes" id="UP001196530">
    <property type="component" value="Unassembled WGS sequence"/>
</dbReference>
<name>A0AAN6DEW2_PICAN</name>
<evidence type="ECO:0000256" key="2">
    <source>
        <dbReference type="ARBA" id="ARBA00007779"/>
    </source>
</evidence>
<evidence type="ECO:0000256" key="6">
    <source>
        <dbReference type="ARBA" id="ARBA00023136"/>
    </source>
</evidence>
<protein>
    <recommendedName>
        <fullName evidence="15">Phosphate metabolism protein 7</fullName>
    </recommendedName>
</protein>
<feature type="region of interest" description="Disordered" evidence="7">
    <location>
        <begin position="874"/>
        <end position="893"/>
    </location>
</feature>
<reference evidence="13" key="1">
    <citation type="journal article" date="2021" name="G3 (Bethesda)">
        <title>Genomic diversity, chromosomal rearrangements, and interspecies hybridization in the ogataea polymorpha species complex.</title>
        <authorList>
            <person name="Hanson S.J."/>
            <person name="Cinneide E.O."/>
            <person name="Salzberg L.I."/>
            <person name="Wolfe K.H."/>
            <person name="McGowan J."/>
            <person name="Fitzpatrick D.A."/>
            <person name="Matlin K."/>
        </authorList>
    </citation>
    <scope>NUCLEOTIDE SEQUENCE</scope>
    <source>
        <strain evidence="13">61-244</strain>
    </source>
</reference>
<dbReference type="InterPro" id="IPR045122">
    <property type="entry name" value="Csc1-like"/>
</dbReference>
<feature type="transmembrane region" description="Helical" evidence="8">
    <location>
        <begin position="424"/>
        <end position="446"/>
    </location>
</feature>
<dbReference type="Pfam" id="PF12621">
    <property type="entry name" value="PHM7_ext"/>
    <property type="match status" value="1"/>
</dbReference>
<comment type="caution">
    <text evidence="13">The sequence shown here is derived from an EMBL/GenBank/DDBJ whole genome shotgun (WGS) entry which is preliminary data.</text>
</comment>
<accession>A0AAN6DEW2</accession>
<feature type="transmembrane region" description="Helical" evidence="8">
    <location>
        <begin position="569"/>
        <end position="588"/>
    </location>
</feature>
<dbReference type="Pfam" id="PF14703">
    <property type="entry name" value="PHM7_cyt"/>
    <property type="match status" value="1"/>
</dbReference>
<feature type="transmembrane region" description="Helical" evidence="8">
    <location>
        <begin position="519"/>
        <end position="548"/>
    </location>
</feature>
<dbReference type="PANTHER" id="PTHR13018:SF139">
    <property type="entry name" value="PHOSPHATE METABOLISM PROTEIN 7"/>
    <property type="match status" value="1"/>
</dbReference>
<evidence type="ECO:0000256" key="4">
    <source>
        <dbReference type="ARBA" id="ARBA00022692"/>
    </source>
</evidence>
<sequence>MASQTQSSSSVSAFVSALILNLIIFAVFLIVFVVCKDRFKRVYQPRSTVDTVPNRLRADPQPRGAFAWITFILSKPESYIIEKAGVDGYFFLRYMLTFASLGIVGGLFIWPVLFAVNATGGANQKGFDIISYSNNVGRWRSFAHVFCSWLFFGLVIYTIYKELIYYTSFRHALQTTPLYSSLISSKTLFIDNVPDSMLDEDTLHRLFPAAVNVWYTRDTKELQDLVKKRTKLSGKLENSIVKVVGKAIKLRAKAEKKNKPVPEPANEITSYIPEKKLPTYKDSWIPFIGKKKSLFTTGIDEVGDYNKKINEEQLKYPDGFEKTGSVFIEFANHLELQRAYQGVPYSKELKYSRRFTSIGPDDVVWENSGLTAKVRAGKRSIAITILTLTIIFWAIPVAVVGAISNINYLTEKVHFLRFINNMPSVLMGIITALLPTIALAVLMMLLPPFIRKMGKLSGCMTAQCVDFWTQQWYYGFQVVQVFLVATCTSAAASSVSDVIENPSSAMPLLGQKLPAAANFYISYMLLQGLSISSGALAQIVGLILSFFLGRILDSTPRKKWNRYNTLGTPSWGTTYAAFGLFTVIMLVYSIISPIIIAFTTIAYLLIYVAYLYNLNYVLDRNVDNRGRNYPLALFEVFVGLYLAELCLIALFVMPKNWACVVLEAVMLAATVAAHLYCRWKFEPLLDTVPVGAMKEANGGIAGAYPMSDQGLRQIQEEGQNYFVADGSESSKFSEYGEGAKRNSLASDSHTAATDLEKIGTLDNEERPFTQANVTEEQVNKFDARRYASPSFVKGYVNRYFKPRTYLSFNYVRSILPASWQDPVPDQGQTFKDPAASVDEPYLWIARDSQGLSRSFVERCQGKLLISDENAVVEDNGKNRYTGPPPDYKPIHKA</sequence>
<feature type="transmembrane region" description="Helical" evidence="8">
    <location>
        <begin position="91"/>
        <end position="113"/>
    </location>
</feature>
<evidence type="ECO:0000256" key="3">
    <source>
        <dbReference type="ARBA" id="ARBA00022448"/>
    </source>
</evidence>
<feature type="transmembrane region" description="Helical" evidence="8">
    <location>
        <begin position="594"/>
        <end position="612"/>
    </location>
</feature>
<evidence type="ECO:0000313" key="13">
    <source>
        <dbReference type="EMBL" id="KAG7817344.1"/>
    </source>
</evidence>
<dbReference type="InterPro" id="IPR027815">
    <property type="entry name" value="CSC1/OSCA1-like_cyt"/>
</dbReference>